<feature type="chain" id="PRO_5039179629" evidence="1">
    <location>
        <begin position="19"/>
        <end position="58"/>
    </location>
</feature>
<evidence type="ECO:0000313" key="2">
    <source>
        <dbReference type="EMBL" id="SFK08126.1"/>
    </source>
</evidence>
<accession>A0A1I3WNT6</accession>
<organism evidence="2 3">
    <name type="scientific">Brevibacillus centrosporus</name>
    <dbReference type="NCBI Taxonomy" id="54910"/>
    <lineage>
        <taxon>Bacteria</taxon>
        <taxon>Bacillati</taxon>
        <taxon>Bacillota</taxon>
        <taxon>Bacilli</taxon>
        <taxon>Bacillales</taxon>
        <taxon>Paenibacillaceae</taxon>
        <taxon>Brevibacillus</taxon>
    </lineage>
</organism>
<reference evidence="3" key="1">
    <citation type="submission" date="2016-10" db="EMBL/GenBank/DDBJ databases">
        <authorList>
            <person name="Varghese N."/>
            <person name="Submissions S."/>
        </authorList>
    </citation>
    <scope>NUCLEOTIDE SEQUENCE [LARGE SCALE GENOMIC DNA]</scope>
    <source>
        <strain evidence="3">OK042</strain>
    </source>
</reference>
<keyword evidence="3" id="KW-1185">Reference proteome</keyword>
<evidence type="ECO:0000256" key="1">
    <source>
        <dbReference type="SAM" id="SignalP"/>
    </source>
</evidence>
<name>A0A1I3WNT6_9BACL</name>
<proteinExistence type="predicted"/>
<protein>
    <submittedName>
        <fullName evidence="2">Uncharacterized protein</fullName>
    </submittedName>
</protein>
<dbReference type="Proteomes" id="UP000198915">
    <property type="component" value="Unassembled WGS sequence"/>
</dbReference>
<keyword evidence="1" id="KW-0732">Signal</keyword>
<feature type="signal peptide" evidence="1">
    <location>
        <begin position="1"/>
        <end position="18"/>
    </location>
</feature>
<dbReference type="STRING" id="1884381.SAMN05518846_108194"/>
<dbReference type="AlphaFoldDB" id="A0A1I3WNT6"/>
<sequence>MPCSSLVLNLLIAGGCLAQPLQTSTRWRHAFTVADEKLPKQTLWLKTIGFHVHLRASF</sequence>
<dbReference type="EMBL" id="FORT01000008">
    <property type="protein sequence ID" value="SFK08126.1"/>
    <property type="molecule type" value="Genomic_DNA"/>
</dbReference>
<gene>
    <name evidence="2" type="ORF">SAMN05518846_108194</name>
</gene>
<evidence type="ECO:0000313" key="3">
    <source>
        <dbReference type="Proteomes" id="UP000198915"/>
    </source>
</evidence>